<dbReference type="CDD" id="cd00051">
    <property type="entry name" value="EFh"/>
    <property type="match status" value="1"/>
</dbReference>
<evidence type="ECO:0000259" key="4">
    <source>
        <dbReference type="PROSITE" id="PS50222"/>
    </source>
</evidence>
<feature type="domain" description="EF-hand" evidence="4">
    <location>
        <begin position="90"/>
        <end position="125"/>
    </location>
</feature>
<comment type="subcellular location">
    <subcellularLocation>
        <location evidence="3">Membrane</location>
    </subcellularLocation>
</comment>
<dbReference type="InterPro" id="IPR045198">
    <property type="entry name" value="CNBL1-10"/>
</dbReference>
<keyword evidence="1 3" id="KW-0677">Repeat</keyword>
<comment type="caution">
    <text evidence="5">The sequence shown here is derived from an EMBL/GenBank/DDBJ whole genome shotgun (WGS) entry which is preliminary data.</text>
</comment>
<evidence type="ECO:0000313" key="5">
    <source>
        <dbReference type="EMBL" id="KAK2664309.1"/>
    </source>
</evidence>
<comment type="similarity">
    <text evidence="2 3">Belongs to the calcineurin regulatory subunit family.</text>
</comment>
<evidence type="ECO:0000256" key="3">
    <source>
        <dbReference type="RuleBase" id="RU369080"/>
    </source>
</evidence>
<dbReference type="PANTHER" id="PTHR23056:SF108">
    <property type="entry name" value="CALCINEURIN B-LIKE PROTEIN 5"/>
    <property type="match status" value="1"/>
</dbReference>
<dbReference type="PANTHER" id="PTHR23056">
    <property type="entry name" value="CALCINEURIN B"/>
    <property type="match status" value="1"/>
</dbReference>
<reference evidence="5" key="1">
    <citation type="journal article" date="2023" name="Plant J.">
        <title>Genome sequences and population genomics provide insights into the demographic history, inbreeding, and mutation load of two 'living fossil' tree species of Dipteronia.</title>
        <authorList>
            <person name="Feng Y."/>
            <person name="Comes H.P."/>
            <person name="Chen J."/>
            <person name="Zhu S."/>
            <person name="Lu R."/>
            <person name="Zhang X."/>
            <person name="Li P."/>
            <person name="Qiu J."/>
            <person name="Olsen K.M."/>
            <person name="Qiu Y."/>
        </authorList>
    </citation>
    <scope>NUCLEOTIDE SEQUENCE</scope>
    <source>
        <strain evidence="5">KIB01</strain>
    </source>
</reference>
<feature type="domain" description="EF-hand" evidence="4">
    <location>
        <begin position="171"/>
        <end position="206"/>
    </location>
</feature>
<name>A0AAD9XR91_9ROSI</name>
<keyword evidence="6" id="KW-1185">Reference proteome</keyword>
<accession>A0AAD9XR91</accession>
<dbReference type="GO" id="GO:0016020">
    <property type="term" value="C:membrane"/>
    <property type="evidence" value="ECO:0007669"/>
    <property type="project" value="UniProtKB-SubCell"/>
</dbReference>
<dbReference type="GO" id="GO:0019900">
    <property type="term" value="F:kinase binding"/>
    <property type="evidence" value="ECO:0007669"/>
    <property type="project" value="UniProtKB-UniRule"/>
</dbReference>
<dbReference type="GO" id="GO:0005509">
    <property type="term" value="F:calcium ion binding"/>
    <property type="evidence" value="ECO:0007669"/>
    <property type="project" value="UniProtKB-UniRule"/>
</dbReference>
<dbReference type="EMBL" id="JANJYI010000001">
    <property type="protein sequence ID" value="KAK2664309.1"/>
    <property type="molecule type" value="Genomic_DNA"/>
</dbReference>
<proteinExistence type="inferred from homology"/>
<dbReference type="SUPFAM" id="SSF47473">
    <property type="entry name" value="EF-hand"/>
    <property type="match status" value="1"/>
</dbReference>
<sequence>MGCVCTKQRLKNEDPAALAAQTHFNETEVEALFELFRKLSSSLVDDGLISKVSWSIHYKHKCNFYRTNVKILVLSMQEEFQLGLFRNKKKQSLIADRVFRLFDLKRDGVIEFGEFVRSLSVFHPEAPAAEKLKFSFQLYNIRETGFIEREEVKEMILALMEESDLILSDDFIEAIIDKTFKDADSKGDGKVDLEEWKEFVARNPSLLKNMTIPYLKDITTAFPSFVLRSDIEDDKDSFI</sequence>
<dbReference type="Pfam" id="PF13499">
    <property type="entry name" value="EF-hand_7"/>
    <property type="match status" value="1"/>
</dbReference>
<dbReference type="InterPro" id="IPR011992">
    <property type="entry name" value="EF-hand-dom_pair"/>
</dbReference>
<dbReference type="Pfam" id="PF13202">
    <property type="entry name" value="EF-hand_5"/>
    <property type="match status" value="1"/>
</dbReference>
<evidence type="ECO:0000256" key="1">
    <source>
        <dbReference type="ARBA" id="ARBA00022737"/>
    </source>
</evidence>
<dbReference type="Proteomes" id="UP001280121">
    <property type="component" value="Unassembled WGS sequence"/>
</dbReference>
<dbReference type="AlphaFoldDB" id="A0AAD9XR91"/>
<dbReference type="Gene3D" id="1.10.238.10">
    <property type="entry name" value="EF-hand"/>
    <property type="match status" value="1"/>
</dbReference>
<protein>
    <recommendedName>
        <fullName evidence="3">Calcineurin B-like protein</fullName>
    </recommendedName>
</protein>
<dbReference type="FunFam" id="1.10.238.10:FF:000073">
    <property type="entry name" value="calcineurin B-like protein 3"/>
    <property type="match status" value="1"/>
</dbReference>
<evidence type="ECO:0000256" key="2">
    <source>
        <dbReference type="ARBA" id="ARBA00023774"/>
    </source>
</evidence>
<keyword evidence="3" id="KW-0106">Calcium</keyword>
<gene>
    <name evidence="5" type="ORF">Ddye_002883</name>
</gene>
<feature type="domain" description="EF-hand" evidence="4">
    <location>
        <begin position="127"/>
        <end position="162"/>
    </location>
</feature>
<keyword evidence="3" id="KW-0472">Membrane</keyword>
<comment type="subunit">
    <text evidence="3">Homodimer. Interacts with CIPK.</text>
</comment>
<dbReference type="PROSITE" id="PS50222">
    <property type="entry name" value="EF_HAND_2"/>
    <property type="match status" value="3"/>
</dbReference>
<comment type="function">
    <text evidence="3">Acts as a calcium sensor. CBL proteins interact with CIPK serine-threonine protein kinases. Binding of a CBL protein to the regulatory NAF domain of a CIPK protein lead to the activation of the kinase in a calcium-dependent manner.</text>
</comment>
<dbReference type="SMART" id="SM00054">
    <property type="entry name" value="EFh"/>
    <property type="match status" value="3"/>
</dbReference>
<evidence type="ECO:0000313" key="6">
    <source>
        <dbReference type="Proteomes" id="UP001280121"/>
    </source>
</evidence>
<keyword evidence="3" id="KW-0479">Metal-binding</keyword>
<organism evidence="5 6">
    <name type="scientific">Dipteronia dyeriana</name>
    <dbReference type="NCBI Taxonomy" id="168575"/>
    <lineage>
        <taxon>Eukaryota</taxon>
        <taxon>Viridiplantae</taxon>
        <taxon>Streptophyta</taxon>
        <taxon>Embryophyta</taxon>
        <taxon>Tracheophyta</taxon>
        <taxon>Spermatophyta</taxon>
        <taxon>Magnoliopsida</taxon>
        <taxon>eudicotyledons</taxon>
        <taxon>Gunneridae</taxon>
        <taxon>Pentapetalae</taxon>
        <taxon>rosids</taxon>
        <taxon>malvids</taxon>
        <taxon>Sapindales</taxon>
        <taxon>Sapindaceae</taxon>
        <taxon>Hippocastanoideae</taxon>
        <taxon>Acereae</taxon>
        <taxon>Dipteronia</taxon>
    </lineage>
</organism>
<dbReference type="InterPro" id="IPR002048">
    <property type="entry name" value="EF_hand_dom"/>
</dbReference>
<dbReference type="GO" id="GO:0019722">
    <property type="term" value="P:calcium-mediated signaling"/>
    <property type="evidence" value="ECO:0007669"/>
    <property type="project" value="UniProtKB-UniRule"/>
</dbReference>